<dbReference type="EMBL" id="LRFC01000023">
    <property type="protein sequence ID" value="KZE66062.1"/>
    <property type="molecule type" value="Genomic_DNA"/>
</dbReference>
<name>A0A161RW65_9BACL</name>
<evidence type="ECO:0000313" key="2">
    <source>
        <dbReference type="Proteomes" id="UP000076567"/>
    </source>
</evidence>
<keyword evidence="2" id="KW-1185">Reference proteome</keyword>
<protein>
    <recommendedName>
        <fullName evidence="3">DUF2515 domain-containing protein</fullName>
    </recommendedName>
</protein>
<accession>A0A161RW65</accession>
<comment type="caution">
    <text evidence="1">The sequence shown here is derived from an EMBL/GenBank/DDBJ whole genome shotgun (WGS) entry which is preliminary data.</text>
</comment>
<proteinExistence type="predicted"/>
<evidence type="ECO:0008006" key="3">
    <source>
        <dbReference type="Google" id="ProtNLM"/>
    </source>
</evidence>
<dbReference type="Pfam" id="PF10720">
    <property type="entry name" value="DUF2515"/>
    <property type="match status" value="1"/>
</dbReference>
<gene>
    <name evidence="1" type="ORF">AWM68_06715</name>
</gene>
<evidence type="ECO:0000313" key="1">
    <source>
        <dbReference type="EMBL" id="KZE66062.1"/>
    </source>
</evidence>
<dbReference type="RefSeq" id="WP_066241337.1">
    <property type="nucleotide sequence ID" value="NZ_LRFC01000023.1"/>
</dbReference>
<reference evidence="2" key="1">
    <citation type="submission" date="2016-01" db="EMBL/GenBank/DDBJ databases">
        <title>Draft genome of Chromobacterium sp. F49.</title>
        <authorList>
            <person name="Hong K.W."/>
        </authorList>
    </citation>
    <scope>NUCLEOTIDE SEQUENCE [LARGE SCALE GENOMIC DNA]</scope>
    <source>
        <strain evidence="2">P7IIIA</strain>
    </source>
</reference>
<sequence length="406" mass="48774">MNASKRLLTKFTLIPFQFLLQPFSVWSRKKVLWELSSKQKIQLQILWNKINKKQKNHVRISFRNHRELIENIKYETRSKNKDNITRTTAYLSFFKKHPEIQWSFLAHMVSRNAGYFMTDLKGEFLPHIIEDVFGENLYSMLEKGNSMIFEDAYPQLLLYEESKKKGTSLFYLCQFFNVSPFMEGVWELYVQGDHSPLLPIAQIINEQSHIEKHLVQTPEYQRLLKKLTYRIQEWLQLSQILFPVLPLKNSVGKNMYNFESLNARIELGQNLYHILFHPKHFQNTYSFALQIPHTGSRSDYDRSVFTLKDDPHKKKYPIEKLSFFKTKRNQKIYSPHLYEVWKQNYHGPFFKSNWFSDQDFTIEKIRWVKKKSVPISISYWAGLHKLESAFLLKHYYRLIKKNRGHI</sequence>
<dbReference type="AlphaFoldDB" id="A0A161RW65"/>
<dbReference type="Proteomes" id="UP000076567">
    <property type="component" value="Unassembled WGS sequence"/>
</dbReference>
<organism evidence="1 2">
    <name type="scientific">Fictibacillus phosphorivorans</name>
    <dbReference type="NCBI Taxonomy" id="1221500"/>
    <lineage>
        <taxon>Bacteria</taxon>
        <taxon>Bacillati</taxon>
        <taxon>Bacillota</taxon>
        <taxon>Bacilli</taxon>
        <taxon>Bacillales</taxon>
        <taxon>Fictibacillaceae</taxon>
        <taxon>Fictibacillus</taxon>
    </lineage>
</organism>
<dbReference type="OrthoDB" id="2690514at2"/>
<dbReference type="InterPro" id="IPR019658">
    <property type="entry name" value="DUF2515"/>
</dbReference>